<evidence type="ECO:0000313" key="4">
    <source>
        <dbReference type="Proteomes" id="UP000551758"/>
    </source>
</evidence>
<keyword evidence="2" id="KW-1133">Transmembrane helix</keyword>
<proteinExistence type="predicted"/>
<dbReference type="Proteomes" id="UP000551758">
    <property type="component" value="Unassembled WGS sequence"/>
</dbReference>
<sequence length="392" mass="41890">LKLPVEELLPSAPGFEEEEEEKELLSPSSGSLERAGRDRLPWLRGRWPQGCSNHRPALGWGRGRALEKLQPIPKAGRRGSPGTQPCLGSQFTVPAGGVGCVLAHSAGARRTDPDLARLPGPGALGAPCDRRLLRRLAGAALGTAAAAHAEICCSGLLEVAEPLCLAGAQPAHWGQGAARAVAVPSDGHRPDSCHPLPARVVVSVGYFLAYGADMLWNQTLGQAWDILCHHLVLRLGERDKTEGRRTQLGVVSCLSTTSLSGHYVGFSVMSLLLELNSACQHLWKLLLLSHQAPSLAFSMANCATHTLFCLVPLGWMSLWLKQIPTALVFFGGTGLVTLGAMIITVGICILVNNVLQSHPHPPVRGYKETRATRTCRDGEPVIKDDSTLSLKD</sequence>
<keyword evidence="2" id="KW-0472">Membrane</keyword>
<protein>
    <submittedName>
        <fullName evidence="3">Uncharacterized protein</fullName>
    </submittedName>
</protein>
<dbReference type="EMBL" id="JACDTQ010003894">
    <property type="protein sequence ID" value="KAF5911704.1"/>
    <property type="molecule type" value="Genomic_DNA"/>
</dbReference>
<feature type="non-terminal residue" evidence="3">
    <location>
        <position position="392"/>
    </location>
</feature>
<feature type="transmembrane region" description="Helical" evidence="2">
    <location>
        <begin position="295"/>
        <end position="315"/>
    </location>
</feature>
<reference evidence="3 4" key="1">
    <citation type="journal article" date="2020" name="Mol. Biol. Evol.">
        <title>Interspecific Gene Flow and the Evolution of Specialization in Black and White Rhinoceros.</title>
        <authorList>
            <person name="Moodley Y."/>
            <person name="Westbury M.V."/>
            <person name="Russo I.M."/>
            <person name="Gopalakrishnan S."/>
            <person name="Rakotoarivelo A."/>
            <person name="Olsen R.A."/>
            <person name="Prost S."/>
            <person name="Tunstall T."/>
            <person name="Ryder O.A."/>
            <person name="Dalen L."/>
            <person name="Bruford M.W."/>
        </authorList>
    </citation>
    <scope>NUCLEOTIDE SEQUENCE [LARGE SCALE GENOMIC DNA]</scope>
    <source>
        <strain evidence="3">SBR-YM</strain>
        <tissue evidence="3">Skin</tissue>
    </source>
</reference>
<feature type="region of interest" description="Disordered" evidence="1">
    <location>
        <begin position="1"/>
        <end position="35"/>
    </location>
</feature>
<evidence type="ECO:0000256" key="1">
    <source>
        <dbReference type="SAM" id="MobiDB-lite"/>
    </source>
</evidence>
<name>A0A7J7E7V5_DICBM</name>
<accession>A0A7J7E7V5</accession>
<keyword evidence="4" id="KW-1185">Reference proteome</keyword>
<organism evidence="3 4">
    <name type="scientific">Diceros bicornis minor</name>
    <name type="common">South-central black rhinoceros</name>
    <dbReference type="NCBI Taxonomy" id="77932"/>
    <lineage>
        <taxon>Eukaryota</taxon>
        <taxon>Metazoa</taxon>
        <taxon>Chordata</taxon>
        <taxon>Craniata</taxon>
        <taxon>Vertebrata</taxon>
        <taxon>Euteleostomi</taxon>
        <taxon>Mammalia</taxon>
        <taxon>Eutheria</taxon>
        <taxon>Laurasiatheria</taxon>
        <taxon>Perissodactyla</taxon>
        <taxon>Rhinocerotidae</taxon>
        <taxon>Diceros</taxon>
    </lineage>
</organism>
<keyword evidence="2" id="KW-0812">Transmembrane</keyword>
<dbReference type="AlphaFoldDB" id="A0A7J7E7V5"/>
<comment type="caution">
    <text evidence="3">The sequence shown here is derived from an EMBL/GenBank/DDBJ whole genome shotgun (WGS) entry which is preliminary data.</text>
</comment>
<gene>
    <name evidence="3" type="ORF">HPG69_015681</name>
</gene>
<feature type="transmembrane region" description="Helical" evidence="2">
    <location>
        <begin position="327"/>
        <end position="351"/>
    </location>
</feature>
<evidence type="ECO:0000256" key="2">
    <source>
        <dbReference type="SAM" id="Phobius"/>
    </source>
</evidence>
<evidence type="ECO:0000313" key="3">
    <source>
        <dbReference type="EMBL" id="KAF5911704.1"/>
    </source>
</evidence>